<dbReference type="EMBL" id="JACDQQ010000729">
    <property type="protein sequence ID" value="MBA0084811.1"/>
    <property type="molecule type" value="Genomic_DNA"/>
</dbReference>
<gene>
    <name evidence="1" type="ORF">HRJ53_07440</name>
</gene>
<organism evidence="1 2">
    <name type="scientific">Candidatus Acidiferrum panamense</name>
    <dbReference type="NCBI Taxonomy" id="2741543"/>
    <lineage>
        <taxon>Bacteria</taxon>
        <taxon>Pseudomonadati</taxon>
        <taxon>Acidobacteriota</taxon>
        <taxon>Terriglobia</taxon>
        <taxon>Candidatus Acidiferrales</taxon>
        <taxon>Candidatus Acidiferrum</taxon>
    </lineage>
</organism>
<comment type="caution">
    <text evidence="1">The sequence shown here is derived from an EMBL/GenBank/DDBJ whole genome shotgun (WGS) entry which is preliminary data.</text>
</comment>
<keyword evidence="2" id="KW-1185">Reference proteome</keyword>
<dbReference type="AlphaFoldDB" id="A0A7V8SWE7"/>
<sequence>MRGISPGFTEYSQLISDNFSRAHNPKWPGGEFVGSTEGPGAMLSLPQSNPAAGTDFTITVPTGARWRWQALNFRLVTSATVATRIAEVVVQDVAGNVLHRIVPGASQAASLTVNYSLQNGVIFNSIDPAQVMVGIGAPVMLFAGWKIASSTTALQAGDQLSFITPTVEEWIEL</sequence>
<proteinExistence type="predicted"/>
<evidence type="ECO:0000313" key="2">
    <source>
        <dbReference type="Proteomes" id="UP000567293"/>
    </source>
</evidence>
<dbReference type="Proteomes" id="UP000567293">
    <property type="component" value="Unassembled WGS sequence"/>
</dbReference>
<name>A0A7V8SWE7_9BACT</name>
<evidence type="ECO:0000313" key="1">
    <source>
        <dbReference type="EMBL" id="MBA0084811.1"/>
    </source>
</evidence>
<reference evidence="1" key="1">
    <citation type="submission" date="2020-06" db="EMBL/GenBank/DDBJ databases">
        <title>Legume-microbial interactions unlock mineral nutrients during tropical forest succession.</title>
        <authorList>
            <person name="Epihov D.Z."/>
        </authorList>
    </citation>
    <scope>NUCLEOTIDE SEQUENCE [LARGE SCALE GENOMIC DNA]</scope>
    <source>
        <strain evidence="1">Pan2503</strain>
    </source>
</reference>
<accession>A0A7V8SWE7</accession>
<protein>
    <submittedName>
        <fullName evidence="1">Uncharacterized protein</fullName>
    </submittedName>
</protein>